<dbReference type="Pfam" id="PF19516">
    <property type="entry name" value="DUF6049"/>
    <property type="match status" value="1"/>
</dbReference>
<name>A0A6I3IQ01_9MICO</name>
<proteinExistence type="predicted"/>
<evidence type="ECO:0000256" key="2">
    <source>
        <dbReference type="SAM" id="Phobius"/>
    </source>
</evidence>
<feature type="transmembrane region" description="Helical" evidence="2">
    <location>
        <begin position="757"/>
        <end position="776"/>
    </location>
</feature>
<evidence type="ECO:0000256" key="3">
    <source>
        <dbReference type="SAM" id="SignalP"/>
    </source>
</evidence>
<sequence>MTRRSVRAAAAVAASIVLVGMPTAAAAIPHRPPAAVPAPGSAIPHRPPDPASVPEARPSAQASGLTVRLDELAPAVVRPDQDVTVRVTVSSTSTQASGPLSARVLLGGAPFTQRQALSSWLHATQPRSLATREVATQSLAAGVPAKGSTTATMTIARSALRRGTPFGSYPLAVEVRSGSERVALARSVLPWVSGSQEYEPLRLAWIAPLTLPARRELFAGDVREVGAAWSQTIGDGGILRQRLDAAVGTPVTWMVDPAVLTPPTGAGGLVTSASTTPTPTSTPPNTTNTSPSPTTSTSTSTRAGVVTPQPADTPATTASPPPGSASSAPPAPSPPASSPAGQTPPPAPGAASDPLGAAKAAADALAGRLKALGDDQPVWSLPAGDPDTAALLRATPDPGLSSVVWPAGSDPLSTVLGRTVTDSIAWPADGSWAEGRTTAWTRTTGGSSPTAAVVSTEAVASPQRQTTPGAAQRSADGTPLLAYDEGLSEVTAGNESSSYTEVVQEFLGQSLTLLGELPGTRRTALVAVPRGTTLSGPALRRLWGATASAPWLRQVDVSSILGQGPQVRQGSQVTSSTTPTRPPSPLDGTTVDELESDLATVEGLRRILPADAPTTRTWTAGIKQLTSSRWRGGSQAWSQLREAVGGSIDAAAHGVQVRPSTINFLADSGTIQITVNNTLPYAVHDVRLELVPGSPKLRVTQSTKSLTIAAGSRTTIQVEVTALGAGTVPLEARLSTPDGIALGSATTVDMNVRPTSVWVFALVAGIVGLILVLGLARSLRRGPTRAQRELGDHEAVADAVLGTGGSDLSRSTDKDPR</sequence>
<dbReference type="RefSeq" id="WP_154592106.1">
    <property type="nucleotide sequence ID" value="NZ_WLVL01000006.1"/>
</dbReference>
<comment type="caution">
    <text evidence="4">The sequence shown here is derived from an EMBL/GenBank/DDBJ whole genome shotgun (WGS) entry which is preliminary data.</text>
</comment>
<organism evidence="4 5">
    <name type="scientific">Arsenicicoccus cauae</name>
    <dbReference type="NCBI Taxonomy" id="2663847"/>
    <lineage>
        <taxon>Bacteria</taxon>
        <taxon>Bacillati</taxon>
        <taxon>Actinomycetota</taxon>
        <taxon>Actinomycetes</taxon>
        <taxon>Micrococcales</taxon>
        <taxon>Intrasporangiaceae</taxon>
        <taxon>Arsenicicoccus</taxon>
    </lineage>
</organism>
<dbReference type="Proteomes" id="UP000431092">
    <property type="component" value="Unassembled WGS sequence"/>
</dbReference>
<keyword evidence="2" id="KW-0472">Membrane</keyword>
<gene>
    <name evidence="4" type="ORF">GGG17_01900</name>
</gene>
<feature type="region of interest" description="Disordered" evidence="1">
    <location>
        <begin position="32"/>
        <end position="63"/>
    </location>
</feature>
<keyword evidence="5" id="KW-1185">Reference proteome</keyword>
<dbReference type="AlphaFoldDB" id="A0A6I3IQ01"/>
<keyword evidence="2" id="KW-0812">Transmembrane</keyword>
<reference evidence="4 5" key="1">
    <citation type="submission" date="2019-11" db="EMBL/GenBank/DDBJ databases">
        <title>Whole genome sequencing identifies a novel species of the genus Arsenicicoccus isolated from human blood.</title>
        <authorList>
            <person name="Jeong J.H."/>
            <person name="Kweon O.J."/>
            <person name="Kim H.R."/>
            <person name="Kim T.-H."/>
            <person name="Ha S.-M."/>
            <person name="Lee M.-K."/>
        </authorList>
    </citation>
    <scope>NUCLEOTIDE SEQUENCE [LARGE SCALE GENOMIC DNA]</scope>
    <source>
        <strain evidence="4 5">MKL-02</strain>
    </source>
</reference>
<protein>
    <submittedName>
        <fullName evidence="4">Uncharacterized protein</fullName>
    </submittedName>
</protein>
<feature type="region of interest" description="Disordered" evidence="1">
    <location>
        <begin position="264"/>
        <end position="359"/>
    </location>
</feature>
<feature type="chain" id="PRO_5026178683" evidence="3">
    <location>
        <begin position="27"/>
        <end position="817"/>
    </location>
</feature>
<evidence type="ECO:0000313" key="4">
    <source>
        <dbReference type="EMBL" id="MTB70749.1"/>
    </source>
</evidence>
<dbReference type="EMBL" id="WLVL01000006">
    <property type="protein sequence ID" value="MTB70749.1"/>
    <property type="molecule type" value="Genomic_DNA"/>
</dbReference>
<feature type="signal peptide" evidence="3">
    <location>
        <begin position="1"/>
        <end position="26"/>
    </location>
</feature>
<keyword evidence="3" id="KW-0732">Signal</keyword>
<evidence type="ECO:0000313" key="5">
    <source>
        <dbReference type="Proteomes" id="UP000431092"/>
    </source>
</evidence>
<accession>A0A6I3IQ01</accession>
<dbReference type="InterPro" id="IPR046112">
    <property type="entry name" value="DUF6049"/>
</dbReference>
<feature type="compositionally biased region" description="Polar residues" evidence="1">
    <location>
        <begin position="563"/>
        <end position="573"/>
    </location>
</feature>
<keyword evidence="2" id="KW-1133">Transmembrane helix</keyword>
<feature type="compositionally biased region" description="Pro residues" evidence="1">
    <location>
        <begin position="319"/>
        <end position="348"/>
    </location>
</feature>
<evidence type="ECO:0000256" key="1">
    <source>
        <dbReference type="SAM" id="MobiDB-lite"/>
    </source>
</evidence>
<feature type="compositionally biased region" description="Low complexity" evidence="1">
    <location>
        <begin position="349"/>
        <end position="359"/>
    </location>
</feature>
<feature type="region of interest" description="Disordered" evidence="1">
    <location>
        <begin position="563"/>
        <end position="590"/>
    </location>
</feature>
<feature type="compositionally biased region" description="Low complexity" evidence="1">
    <location>
        <begin position="271"/>
        <end position="318"/>
    </location>
</feature>